<proteinExistence type="predicted"/>
<keyword evidence="2" id="KW-1185">Reference proteome</keyword>
<dbReference type="Proteomes" id="UP000015102">
    <property type="component" value="Unassembled WGS sequence"/>
</dbReference>
<organism evidence="1 2">
    <name type="scientific">Megaselia scalaris</name>
    <name type="common">Humpbacked fly</name>
    <name type="synonym">Phora scalaris</name>
    <dbReference type="NCBI Taxonomy" id="36166"/>
    <lineage>
        <taxon>Eukaryota</taxon>
        <taxon>Metazoa</taxon>
        <taxon>Ecdysozoa</taxon>
        <taxon>Arthropoda</taxon>
        <taxon>Hexapoda</taxon>
        <taxon>Insecta</taxon>
        <taxon>Pterygota</taxon>
        <taxon>Neoptera</taxon>
        <taxon>Endopterygota</taxon>
        <taxon>Diptera</taxon>
        <taxon>Brachycera</taxon>
        <taxon>Muscomorpha</taxon>
        <taxon>Platypezoidea</taxon>
        <taxon>Phoridae</taxon>
        <taxon>Megaseliini</taxon>
        <taxon>Megaselia</taxon>
    </lineage>
</organism>
<name>T1GAU1_MEGSC</name>
<reference evidence="1" key="2">
    <citation type="submission" date="2015-06" db="UniProtKB">
        <authorList>
            <consortium name="EnsemblMetazoa"/>
        </authorList>
    </citation>
    <scope>IDENTIFICATION</scope>
</reference>
<dbReference type="AlphaFoldDB" id="T1GAU1"/>
<reference evidence="2" key="1">
    <citation type="submission" date="2013-02" db="EMBL/GenBank/DDBJ databases">
        <authorList>
            <person name="Hughes D."/>
        </authorList>
    </citation>
    <scope>NUCLEOTIDE SEQUENCE</scope>
    <source>
        <strain>Durham</strain>
        <strain evidence="2">NC isolate 2 -- Noor lab</strain>
    </source>
</reference>
<dbReference type="EnsemblMetazoa" id="MESCA000353-RA">
    <property type="protein sequence ID" value="MESCA000353-PA"/>
    <property type="gene ID" value="MESCA000353"/>
</dbReference>
<protein>
    <submittedName>
        <fullName evidence="1">Uncharacterized protein</fullName>
    </submittedName>
</protein>
<accession>T1GAU1</accession>
<dbReference type="EMBL" id="CAQQ02125220">
    <property type="status" value="NOT_ANNOTATED_CDS"/>
    <property type="molecule type" value="Genomic_DNA"/>
</dbReference>
<evidence type="ECO:0000313" key="2">
    <source>
        <dbReference type="Proteomes" id="UP000015102"/>
    </source>
</evidence>
<dbReference type="EMBL" id="CAQQ02125219">
    <property type="status" value="NOT_ANNOTATED_CDS"/>
    <property type="molecule type" value="Genomic_DNA"/>
</dbReference>
<sequence length="84" mass="9967">MNTLERDRAINALANSQIHFLVPIDILFLQHLLSGTLSTTYDRRSRKSHRDFQMKQLYQNPDVVQKIIAKRLIWDDRLQESLCE</sequence>
<dbReference type="HOGENOM" id="CLU_2530049_0_0_1"/>
<evidence type="ECO:0000313" key="1">
    <source>
        <dbReference type="EnsemblMetazoa" id="MESCA000353-PA"/>
    </source>
</evidence>